<dbReference type="Proteomes" id="UP000608890">
    <property type="component" value="Unassembled WGS sequence"/>
</dbReference>
<proteinExistence type="predicted"/>
<gene>
    <name evidence="1" type="ORF">GCM10011608_26980</name>
</gene>
<accession>A0A917WX08</accession>
<dbReference type="AlphaFoldDB" id="A0A917WX08"/>
<dbReference type="EMBL" id="BMNB01000010">
    <property type="protein sequence ID" value="GGM40838.1"/>
    <property type="molecule type" value="Genomic_DNA"/>
</dbReference>
<reference evidence="1" key="1">
    <citation type="journal article" date="2014" name="Int. J. Syst. Evol. Microbiol.">
        <title>Complete genome sequence of Corynebacterium casei LMG S-19264T (=DSM 44701T), isolated from a smear-ripened cheese.</title>
        <authorList>
            <consortium name="US DOE Joint Genome Institute (JGI-PGF)"/>
            <person name="Walter F."/>
            <person name="Albersmeier A."/>
            <person name="Kalinowski J."/>
            <person name="Ruckert C."/>
        </authorList>
    </citation>
    <scope>NUCLEOTIDE SEQUENCE</scope>
    <source>
        <strain evidence="1">CGMCC 4.7312</strain>
    </source>
</reference>
<sequence length="167" mass="18608">MVLQSIEITATLAVPQSPFHNLHWNSALELSIDCFVCERIGRTTRFELGAERAICSGDSRTDRHYTAARMSAFDTGAAKDQITLRAVVDYWFAPFHDAKRDVAATPLTRGYGSPWVRLHLGYHCPEHNASGAFSDQTNLVRPCPTPCEHCAVPIAESREVPRVRLLT</sequence>
<evidence type="ECO:0000313" key="2">
    <source>
        <dbReference type="Proteomes" id="UP000608890"/>
    </source>
</evidence>
<reference evidence="1" key="2">
    <citation type="submission" date="2020-09" db="EMBL/GenBank/DDBJ databases">
        <authorList>
            <person name="Sun Q."/>
            <person name="Zhou Y."/>
        </authorList>
    </citation>
    <scope>NUCLEOTIDE SEQUENCE</scope>
    <source>
        <strain evidence="1">CGMCC 4.7312</strain>
    </source>
</reference>
<comment type="caution">
    <text evidence="1">The sequence shown here is derived from an EMBL/GenBank/DDBJ whole genome shotgun (WGS) entry which is preliminary data.</text>
</comment>
<organism evidence="1 2">
    <name type="scientific">Micromonospora sonchi</name>
    <dbReference type="NCBI Taxonomy" id="1763543"/>
    <lineage>
        <taxon>Bacteria</taxon>
        <taxon>Bacillati</taxon>
        <taxon>Actinomycetota</taxon>
        <taxon>Actinomycetes</taxon>
        <taxon>Micromonosporales</taxon>
        <taxon>Micromonosporaceae</taxon>
        <taxon>Micromonospora</taxon>
    </lineage>
</organism>
<evidence type="ECO:0000313" key="1">
    <source>
        <dbReference type="EMBL" id="GGM40838.1"/>
    </source>
</evidence>
<keyword evidence="2" id="KW-1185">Reference proteome</keyword>
<protein>
    <submittedName>
        <fullName evidence="1">Uncharacterized protein</fullName>
    </submittedName>
</protein>
<name>A0A917WX08_9ACTN</name>